<accession>A0A8H4FGG9</accession>
<dbReference type="InterPro" id="IPR001722">
    <property type="entry name" value="Glyco_hydro_7"/>
</dbReference>
<evidence type="ECO:0000256" key="8">
    <source>
        <dbReference type="ARBA" id="ARBA00023295"/>
    </source>
</evidence>
<evidence type="ECO:0000313" key="11">
    <source>
        <dbReference type="EMBL" id="KAF3800119.1"/>
    </source>
</evidence>
<reference evidence="11" key="2">
    <citation type="submission" date="2020-03" db="EMBL/GenBank/DDBJ databases">
        <authorList>
            <person name="Fu F.-F."/>
            <person name="Chen J."/>
        </authorList>
    </citation>
    <scope>NUCLEOTIDE SEQUENCE</scope>
    <source>
        <strain evidence="11">Lc1</strain>
    </source>
</reference>
<sequence>MAVPGCGPSVPGAFPFGIKANSAWYYLVGSEFVVADGWTPPWNYCGFPCYDTLTSTKGSRRRLGMIIFLRSLDLLGSQCAKIYRGPEGNIRGHQQSSTSGTSTADLVLNHSLSILSQHHKMRSLSVLLAAITAVSAQQAGTQQTETHPKLTWQKCTSSSCTNQNGEVVIDSNWRWLHDSSGANCYDGNKWTDKCSTATDCASKCALEGADYSGTYGATTSGNALSLKFVTQHAYGKNIGSRLYLMNSATKYEMFTLTGNELAFDVDLSQLECGLNGALYFVQMDEDGGMAKYSTNKAGAKYGTGYCDAQCARDLKFVGGKANIEGWVPSSNDANAGVGPYGGCCAEMDVWESNAHSFAVTPHACKNNAYHVCEKSGCGGTYSEDRFAGDCDANGCDFNPYRMGVTNFYGKGKTVNTSQKFTVVTQFSNNKVAQYFVQNGKKIEMPQSAISGVTGNAVTPEFCTNQMKAFGDRDRFSEVGGFSQMNSAFSGKWVLVMSIWDDHYANMLWLDSVYPPEKAGQPGAARGDCPTTSGVPADVENSLASATVTYSNIRFGPIGSTVK</sequence>
<dbReference type="PANTHER" id="PTHR33753:SF2">
    <property type="entry name" value="GLYCOSIDE HYDROLASE FAMILY 7 PROTEIN"/>
    <property type="match status" value="1"/>
</dbReference>
<evidence type="ECO:0000256" key="1">
    <source>
        <dbReference type="ARBA" id="ARBA00001641"/>
    </source>
</evidence>
<keyword evidence="8 10" id="KW-0326">Glycosidase</keyword>
<comment type="catalytic activity">
    <reaction evidence="1">
        <text>Hydrolysis of (1-&gt;4)-beta-D-glucosidic linkages in cellulose and cellotetraose, releasing cellobiose from the non-reducing ends of the chains.</text>
        <dbReference type="EC" id="3.2.1.91"/>
    </reaction>
</comment>
<organism evidence="11 12">
    <name type="scientific">Colletotrichum gloeosporioides</name>
    <name type="common">Anthracnose fungus</name>
    <name type="synonym">Glomerella cingulata</name>
    <dbReference type="NCBI Taxonomy" id="474922"/>
    <lineage>
        <taxon>Eukaryota</taxon>
        <taxon>Fungi</taxon>
        <taxon>Dikarya</taxon>
        <taxon>Ascomycota</taxon>
        <taxon>Pezizomycotina</taxon>
        <taxon>Sordariomycetes</taxon>
        <taxon>Hypocreomycetidae</taxon>
        <taxon>Glomerellales</taxon>
        <taxon>Glomerellaceae</taxon>
        <taxon>Colletotrichum</taxon>
        <taxon>Colletotrichum gloeosporioides species complex</taxon>
    </lineage>
</organism>
<keyword evidence="7" id="KW-0119">Carbohydrate metabolism</keyword>
<dbReference type="AlphaFoldDB" id="A0A8H4FGG9"/>
<evidence type="ECO:0000256" key="9">
    <source>
        <dbReference type="ARBA" id="ARBA00023326"/>
    </source>
</evidence>
<dbReference type="Proteomes" id="UP000613401">
    <property type="component" value="Unassembled WGS sequence"/>
</dbReference>
<evidence type="ECO:0000256" key="6">
    <source>
        <dbReference type="ARBA" id="ARBA00023157"/>
    </source>
</evidence>
<dbReference type="EC" id="3.2.1.-" evidence="10"/>
<dbReference type="InterPro" id="IPR013320">
    <property type="entry name" value="ConA-like_dom_sf"/>
</dbReference>
<evidence type="ECO:0000256" key="2">
    <source>
        <dbReference type="ARBA" id="ARBA00006044"/>
    </source>
</evidence>
<evidence type="ECO:0000256" key="10">
    <source>
        <dbReference type="RuleBase" id="RU361164"/>
    </source>
</evidence>
<dbReference type="PRINTS" id="PR00734">
    <property type="entry name" value="GLHYDRLASE7"/>
</dbReference>
<keyword evidence="12" id="KW-1185">Reference proteome</keyword>
<gene>
    <name evidence="11" type="ORF">GCG54_00015498</name>
</gene>
<dbReference type="EMBL" id="WVTB01000079">
    <property type="protein sequence ID" value="KAF3800119.1"/>
    <property type="molecule type" value="Genomic_DNA"/>
</dbReference>
<evidence type="ECO:0000313" key="12">
    <source>
        <dbReference type="Proteomes" id="UP000613401"/>
    </source>
</evidence>
<comment type="similarity">
    <text evidence="2 10">Belongs to the glycosyl hydrolase 7 (cellulase C) family.</text>
</comment>
<dbReference type="Gene3D" id="2.70.100.10">
    <property type="entry name" value="Glycoside hydrolase, family 7, domain"/>
    <property type="match status" value="1"/>
</dbReference>
<name>A0A8H4FGG9_COLGL</name>
<dbReference type="SUPFAM" id="SSF49899">
    <property type="entry name" value="Concanavalin A-like lectins/glucanases"/>
    <property type="match status" value="1"/>
</dbReference>
<comment type="caution">
    <text evidence="11">The sequence shown here is derived from an EMBL/GenBank/DDBJ whole genome shotgun (WGS) entry which is preliminary data.</text>
</comment>
<keyword evidence="3" id="KW-0732">Signal</keyword>
<reference evidence="11" key="1">
    <citation type="journal article" date="2020" name="Phytopathology">
        <title>Genome sequence and comparative analysis of Colletotrichum gloeosporioides isolated from Liriodendron leaves.</title>
        <authorList>
            <person name="Fu F.F."/>
            <person name="Hao Z."/>
            <person name="Wang P."/>
            <person name="Lu Y."/>
            <person name="Xue L.J."/>
            <person name="Wei G."/>
            <person name="Tian Y."/>
            <person name="Baishi H."/>
            <person name="Xu H."/>
            <person name="Shi J."/>
            <person name="Cheng T."/>
            <person name="Wang G."/>
            <person name="Yi Y."/>
            <person name="Chen J."/>
        </authorList>
    </citation>
    <scope>NUCLEOTIDE SEQUENCE</scope>
    <source>
        <strain evidence="11">Lc1</strain>
    </source>
</reference>
<dbReference type="RefSeq" id="XP_045259279.1">
    <property type="nucleotide sequence ID" value="XM_045415281.1"/>
</dbReference>
<dbReference type="GO" id="GO:0030245">
    <property type="term" value="P:cellulose catabolic process"/>
    <property type="evidence" value="ECO:0007669"/>
    <property type="project" value="UniProtKB-KW"/>
</dbReference>
<evidence type="ECO:0000256" key="5">
    <source>
        <dbReference type="ARBA" id="ARBA00023001"/>
    </source>
</evidence>
<proteinExistence type="inferred from homology"/>
<dbReference type="FunFam" id="2.70.100.10:FF:000001">
    <property type="entry name" value="Glucanase"/>
    <property type="match status" value="1"/>
</dbReference>
<evidence type="ECO:0000256" key="3">
    <source>
        <dbReference type="ARBA" id="ARBA00022729"/>
    </source>
</evidence>
<keyword evidence="9 10" id="KW-0624">Polysaccharide degradation</keyword>
<keyword evidence="5 10" id="KW-0136">Cellulose degradation</keyword>
<evidence type="ECO:0000256" key="7">
    <source>
        <dbReference type="ARBA" id="ARBA00023277"/>
    </source>
</evidence>
<keyword evidence="6" id="KW-1015">Disulfide bond</keyword>
<dbReference type="GeneID" id="69022601"/>
<protein>
    <recommendedName>
        <fullName evidence="10">Glucanase</fullName>
        <ecNumber evidence="10">3.2.1.-</ecNumber>
    </recommendedName>
</protein>
<evidence type="ECO:0000256" key="4">
    <source>
        <dbReference type="ARBA" id="ARBA00022801"/>
    </source>
</evidence>
<dbReference type="InterPro" id="IPR037019">
    <property type="entry name" value="Glyco_hydro_7_sf"/>
</dbReference>
<dbReference type="CDD" id="cd07999">
    <property type="entry name" value="GH7_CBH_EG"/>
    <property type="match status" value="1"/>
</dbReference>
<dbReference type="GO" id="GO:0016162">
    <property type="term" value="F:cellulose 1,4-beta-cellobiosidase activity"/>
    <property type="evidence" value="ECO:0007669"/>
    <property type="project" value="UniProtKB-EC"/>
</dbReference>
<dbReference type="PANTHER" id="PTHR33753">
    <property type="entry name" value="1,4-BETA-D-GLUCAN CELLOBIOHYDROLASE B"/>
    <property type="match status" value="1"/>
</dbReference>
<keyword evidence="4 10" id="KW-0378">Hydrolase</keyword>
<dbReference type="Pfam" id="PF00840">
    <property type="entry name" value="Glyco_hydro_7"/>
    <property type="match status" value="1"/>
</dbReference>